<proteinExistence type="predicted"/>
<sequence length="103" mass="12048">MTSTKLKILDIAMNLNRVGNFAADGYDIKQKRIKIFLNQTSEYIDSLSIKDLPDSFKRTYLNFLNQYKYLKKEGLSGPKNELEWAEKMMTWGNILTHRANLIK</sequence>
<organism evidence="1 2">
    <name type="scientific">Candidatus Woesebacteria bacterium GW2011_GWB1_38_5b</name>
    <dbReference type="NCBI Taxonomy" id="1618569"/>
    <lineage>
        <taxon>Bacteria</taxon>
        <taxon>Candidatus Woeseibacteriota</taxon>
    </lineage>
</organism>
<evidence type="ECO:0000313" key="1">
    <source>
        <dbReference type="EMBL" id="KKQ74349.1"/>
    </source>
</evidence>
<dbReference type="Proteomes" id="UP000034181">
    <property type="component" value="Unassembled WGS sequence"/>
</dbReference>
<accession>A0A0G0MKV1</accession>
<comment type="caution">
    <text evidence="1">The sequence shown here is derived from an EMBL/GenBank/DDBJ whole genome shotgun (WGS) entry which is preliminary data.</text>
</comment>
<name>A0A0G0MKV1_9BACT</name>
<gene>
    <name evidence="1" type="ORF">US96_C0034G0010</name>
</gene>
<protein>
    <submittedName>
        <fullName evidence="1">Uncharacterized protein</fullName>
    </submittedName>
</protein>
<dbReference type="EMBL" id="LBUZ01000034">
    <property type="protein sequence ID" value="KKQ74349.1"/>
    <property type="molecule type" value="Genomic_DNA"/>
</dbReference>
<dbReference type="AlphaFoldDB" id="A0A0G0MKV1"/>
<reference evidence="1 2" key="1">
    <citation type="journal article" date="2015" name="Nature">
        <title>rRNA introns, odd ribosomes, and small enigmatic genomes across a large radiation of phyla.</title>
        <authorList>
            <person name="Brown C.T."/>
            <person name="Hug L.A."/>
            <person name="Thomas B.C."/>
            <person name="Sharon I."/>
            <person name="Castelle C.J."/>
            <person name="Singh A."/>
            <person name="Wilkins M.J."/>
            <person name="Williams K.H."/>
            <person name="Banfield J.F."/>
        </authorList>
    </citation>
    <scope>NUCLEOTIDE SEQUENCE [LARGE SCALE GENOMIC DNA]</scope>
</reference>
<evidence type="ECO:0000313" key="2">
    <source>
        <dbReference type="Proteomes" id="UP000034181"/>
    </source>
</evidence>